<evidence type="ECO:0000256" key="5">
    <source>
        <dbReference type="ARBA" id="ARBA00023136"/>
    </source>
</evidence>
<dbReference type="PANTHER" id="PTHR16932:SF18">
    <property type="entry name" value="INTERFERON, ALPHA-INDUCIBLE PROTEIN 27-LIKE 2"/>
    <property type="match status" value="1"/>
</dbReference>
<dbReference type="InterPro" id="IPR038213">
    <property type="entry name" value="IFI6/IFI27-like_sf"/>
</dbReference>
<protein>
    <submittedName>
        <fullName evidence="7">Uncharacterized protein</fullName>
    </submittedName>
</protein>
<reference evidence="7" key="2">
    <citation type="submission" date="2025-09" db="UniProtKB">
        <authorList>
            <consortium name="Ensembl"/>
        </authorList>
    </citation>
    <scope>IDENTIFICATION</scope>
</reference>
<keyword evidence="3" id="KW-0812">Transmembrane</keyword>
<dbReference type="Pfam" id="PF06140">
    <property type="entry name" value="Ifi-6-16"/>
    <property type="match status" value="1"/>
</dbReference>
<dbReference type="Proteomes" id="UP000694551">
    <property type="component" value="Unplaced"/>
</dbReference>
<evidence type="ECO:0000256" key="3">
    <source>
        <dbReference type="ARBA" id="ARBA00022692"/>
    </source>
</evidence>
<evidence type="ECO:0000256" key="1">
    <source>
        <dbReference type="ARBA" id="ARBA00004141"/>
    </source>
</evidence>
<sequence>MKNKVKGATLGAAVGVGEGPALGGQRWGSLPSALPRLGGGGELGGAEVARGDLGAAARGETALACAWKSVCTAAAALNASSLLSRSLSSPRMGGSPSLHPAAPSPRSDTSVLAGRPDRAGVALVGIPAGIWALGFTATGIAAGSVAAKMMSAVAIANSGAVPAGSAVAVLQSVGEWGDAIGLLGHLGTLLAHVQLAGP</sequence>
<evidence type="ECO:0000313" key="8">
    <source>
        <dbReference type="Proteomes" id="UP000694551"/>
    </source>
</evidence>
<organism evidence="7 8">
    <name type="scientific">Strix occidentalis caurina</name>
    <name type="common">northern spotted owl</name>
    <dbReference type="NCBI Taxonomy" id="311401"/>
    <lineage>
        <taxon>Eukaryota</taxon>
        <taxon>Metazoa</taxon>
        <taxon>Chordata</taxon>
        <taxon>Craniata</taxon>
        <taxon>Vertebrata</taxon>
        <taxon>Euteleostomi</taxon>
        <taxon>Archelosauria</taxon>
        <taxon>Archosauria</taxon>
        <taxon>Dinosauria</taxon>
        <taxon>Saurischia</taxon>
        <taxon>Theropoda</taxon>
        <taxon>Coelurosauria</taxon>
        <taxon>Aves</taxon>
        <taxon>Neognathae</taxon>
        <taxon>Neoaves</taxon>
        <taxon>Telluraves</taxon>
        <taxon>Strigiformes</taxon>
        <taxon>Strigidae</taxon>
        <taxon>Strix</taxon>
    </lineage>
</organism>
<dbReference type="GO" id="GO:0097193">
    <property type="term" value="P:intrinsic apoptotic signaling pathway"/>
    <property type="evidence" value="ECO:0007669"/>
    <property type="project" value="TreeGrafter"/>
</dbReference>
<comment type="subcellular location">
    <subcellularLocation>
        <location evidence="1">Membrane</location>
        <topology evidence="1">Multi-pass membrane protein</topology>
    </subcellularLocation>
</comment>
<evidence type="ECO:0000313" key="7">
    <source>
        <dbReference type="Ensembl" id="ENSSOCP00000003135.1"/>
    </source>
</evidence>
<dbReference type="Gene3D" id="6.10.110.10">
    <property type="match status" value="1"/>
</dbReference>
<feature type="region of interest" description="Disordered" evidence="6">
    <location>
        <begin position="88"/>
        <end position="112"/>
    </location>
</feature>
<comment type="similarity">
    <text evidence="2">Belongs to the IFI6/IFI27 family.</text>
</comment>
<keyword evidence="5" id="KW-0472">Membrane</keyword>
<evidence type="ECO:0000256" key="2">
    <source>
        <dbReference type="ARBA" id="ARBA00007262"/>
    </source>
</evidence>
<evidence type="ECO:0000256" key="4">
    <source>
        <dbReference type="ARBA" id="ARBA00022989"/>
    </source>
</evidence>
<name>A0A8D0EQF4_STROC</name>
<dbReference type="Ensembl" id="ENSSOCT00000003212.1">
    <property type="protein sequence ID" value="ENSSOCP00000003135.1"/>
    <property type="gene ID" value="ENSSOCG00000002424.1"/>
</dbReference>
<evidence type="ECO:0000256" key="6">
    <source>
        <dbReference type="SAM" id="MobiDB-lite"/>
    </source>
</evidence>
<proteinExistence type="inferred from homology"/>
<feature type="compositionally biased region" description="Low complexity" evidence="6">
    <location>
        <begin position="88"/>
        <end position="98"/>
    </location>
</feature>
<keyword evidence="4" id="KW-1133">Transmembrane helix</keyword>
<dbReference type="InterPro" id="IPR009311">
    <property type="entry name" value="IFI6/IFI27-like"/>
</dbReference>
<dbReference type="GO" id="GO:0001836">
    <property type="term" value="P:release of cytochrome c from mitochondria"/>
    <property type="evidence" value="ECO:0007669"/>
    <property type="project" value="TreeGrafter"/>
</dbReference>
<dbReference type="PANTHER" id="PTHR16932">
    <property type="entry name" value="INTERFERON ALPHA-INDUCIBLE PROTEIN 27"/>
    <property type="match status" value="1"/>
</dbReference>
<keyword evidence="8" id="KW-1185">Reference proteome</keyword>
<dbReference type="AlphaFoldDB" id="A0A8D0EQF4"/>
<dbReference type="GO" id="GO:0031966">
    <property type="term" value="C:mitochondrial membrane"/>
    <property type="evidence" value="ECO:0007669"/>
    <property type="project" value="TreeGrafter"/>
</dbReference>
<reference evidence="7" key="1">
    <citation type="submission" date="2025-08" db="UniProtKB">
        <authorList>
            <consortium name="Ensembl"/>
        </authorList>
    </citation>
    <scope>IDENTIFICATION</scope>
</reference>
<accession>A0A8D0EQF4</accession>